<evidence type="ECO:0000313" key="1">
    <source>
        <dbReference type="EMBL" id="CAK9258231.1"/>
    </source>
</evidence>
<protein>
    <submittedName>
        <fullName evidence="1">Uncharacterized protein</fullName>
    </submittedName>
</protein>
<dbReference type="Proteomes" id="UP001497444">
    <property type="component" value="Chromosome 11"/>
</dbReference>
<proteinExistence type="predicted"/>
<reference evidence="1" key="1">
    <citation type="submission" date="2024-02" db="EMBL/GenBank/DDBJ databases">
        <authorList>
            <consortium name="ELIXIR-Norway"/>
            <consortium name="Elixir Norway"/>
        </authorList>
    </citation>
    <scope>NUCLEOTIDE SEQUENCE</scope>
</reference>
<sequence length="275" mass="31296">MSKKEFTFNNARKGQGAAVSRIDKFLVSQELDSRGGRIEAAPSIRNISDHSPLILTIWGRPTTPPKSSTFFDTALLTEEATRTALLEAWASDQPPPSQDSEWPSWLEAAAERVLKRSGKLAKEKKQKKGTRLRELQHKIRLAEIQLQRDPEDEPIRDILSRAQGHLADSLQEQVARNHQLSASTWFRYGDTCSKRFFDFHRIERKRTLLKELTTEGGEVTGQEDLAHYIRSFYTKLYTSEAHTPGTEEAREECWASTPTRMGELALQLSHIGHQT</sequence>
<evidence type="ECO:0000313" key="2">
    <source>
        <dbReference type="Proteomes" id="UP001497444"/>
    </source>
</evidence>
<gene>
    <name evidence="1" type="ORF">CSSPJE1EN1_LOCUS3709</name>
</gene>
<name>A0ABP0VUS5_9BRYO</name>
<keyword evidence="2" id="KW-1185">Reference proteome</keyword>
<accession>A0ABP0VUS5</accession>
<organism evidence="1 2">
    <name type="scientific">Sphagnum jensenii</name>
    <dbReference type="NCBI Taxonomy" id="128206"/>
    <lineage>
        <taxon>Eukaryota</taxon>
        <taxon>Viridiplantae</taxon>
        <taxon>Streptophyta</taxon>
        <taxon>Embryophyta</taxon>
        <taxon>Bryophyta</taxon>
        <taxon>Sphagnophytina</taxon>
        <taxon>Sphagnopsida</taxon>
        <taxon>Sphagnales</taxon>
        <taxon>Sphagnaceae</taxon>
        <taxon>Sphagnum</taxon>
    </lineage>
</organism>
<dbReference type="EMBL" id="OZ020106">
    <property type="protein sequence ID" value="CAK9258231.1"/>
    <property type="molecule type" value="Genomic_DNA"/>
</dbReference>